<dbReference type="Proteomes" id="UP000224740">
    <property type="component" value="Unassembled WGS sequence"/>
</dbReference>
<dbReference type="CDD" id="cd16373">
    <property type="entry name" value="DMSOR_beta_like"/>
    <property type="match status" value="1"/>
</dbReference>
<dbReference type="EC" id="1.7.99.4" evidence="6"/>
<name>A0A347TMQ9_9BACT</name>
<dbReference type="PROSITE" id="PS51379">
    <property type="entry name" value="4FE4S_FER_2"/>
    <property type="match status" value="3"/>
</dbReference>
<keyword evidence="1" id="KW-0479">Metal-binding</keyword>
<dbReference type="EMBL" id="CP032101">
    <property type="protein sequence ID" value="AXX87887.1"/>
    <property type="molecule type" value="Genomic_DNA"/>
</dbReference>
<proteinExistence type="predicted"/>
<evidence type="ECO:0000256" key="1">
    <source>
        <dbReference type="ARBA" id="ARBA00022723"/>
    </source>
</evidence>
<reference evidence="8" key="1">
    <citation type="submission" date="2017-09" db="EMBL/GenBank/DDBJ databases">
        <title>Arcobacter canalis sp. nov., a new species isolated from a water canal contaminated with urban sewage.</title>
        <authorList>
            <person name="Perez-Cataluna A."/>
            <person name="Salas-Masso N."/>
            <person name="Figueras M.J."/>
        </authorList>
    </citation>
    <scope>NUCLEOTIDE SEQUENCE [LARGE SCALE GENOMIC DNA]</scope>
    <source>
        <strain evidence="8">CECT 7727</strain>
    </source>
</reference>
<gene>
    <name evidence="6" type="primary">nosG</name>
    <name evidence="6" type="ORF">AMRN_2175</name>
    <name evidence="7" type="ORF">CPH92_07040</name>
</gene>
<dbReference type="PANTHER" id="PTHR43193">
    <property type="match status" value="1"/>
</dbReference>
<dbReference type="RefSeq" id="WP_099311034.1">
    <property type="nucleotide sequence ID" value="NZ_CP032101.1"/>
</dbReference>
<evidence type="ECO:0000313" key="7">
    <source>
        <dbReference type="EMBL" id="PHO15408.1"/>
    </source>
</evidence>
<dbReference type="AlphaFoldDB" id="A0A347TMQ9"/>
<evidence type="ECO:0000313" key="6">
    <source>
        <dbReference type="EMBL" id="AXX87887.1"/>
    </source>
</evidence>
<evidence type="ECO:0000256" key="4">
    <source>
        <dbReference type="SAM" id="Phobius"/>
    </source>
</evidence>
<dbReference type="Pfam" id="PF12838">
    <property type="entry name" value="Fer4_7"/>
    <property type="match status" value="1"/>
</dbReference>
<dbReference type="PANTHER" id="PTHR43193:SF2">
    <property type="entry name" value="POLYFERREDOXIN PROTEIN FWDF"/>
    <property type="match status" value="1"/>
</dbReference>
<dbReference type="InterPro" id="IPR017896">
    <property type="entry name" value="4Fe4S_Fe-S-bd"/>
</dbReference>
<dbReference type="GO" id="GO:0016491">
    <property type="term" value="F:oxidoreductase activity"/>
    <property type="evidence" value="ECO:0007669"/>
    <property type="project" value="UniProtKB-KW"/>
</dbReference>
<keyword evidence="4" id="KW-1133">Transmembrane helix</keyword>
<feature type="domain" description="4Fe-4S ferredoxin-type" evidence="5">
    <location>
        <begin position="198"/>
        <end position="229"/>
    </location>
</feature>
<evidence type="ECO:0000256" key="2">
    <source>
        <dbReference type="ARBA" id="ARBA00023004"/>
    </source>
</evidence>
<keyword evidence="4" id="KW-0812">Transmembrane</keyword>
<dbReference type="GO" id="GO:0051536">
    <property type="term" value="F:iron-sulfur cluster binding"/>
    <property type="evidence" value="ECO:0007669"/>
    <property type="project" value="UniProtKB-KW"/>
</dbReference>
<keyword evidence="2" id="KW-0408">Iron</keyword>
<evidence type="ECO:0000313" key="9">
    <source>
        <dbReference type="Proteomes" id="UP000264693"/>
    </source>
</evidence>
<dbReference type="PROSITE" id="PS00198">
    <property type="entry name" value="4FE4S_FER_1"/>
    <property type="match status" value="2"/>
</dbReference>
<keyword evidence="8" id="KW-1185">Reference proteome</keyword>
<dbReference type="GO" id="GO:0046872">
    <property type="term" value="F:metal ion binding"/>
    <property type="evidence" value="ECO:0007669"/>
    <property type="project" value="UniProtKB-KW"/>
</dbReference>
<protein>
    <submittedName>
        <fullName evidence="7">Iron-sulfur protein</fullName>
    </submittedName>
    <submittedName>
        <fullName evidence="6">Menaquinol dehydrogenase NosGH, periplasmic component NosG</fullName>
        <ecNumber evidence="6">1.7.99.4</ecNumber>
    </submittedName>
</protein>
<reference evidence="6 9" key="3">
    <citation type="submission" date="2018-08" db="EMBL/GenBank/DDBJ databases">
        <title>Complete genome of the Arcobacter marinus type strain JCM 15502.</title>
        <authorList>
            <person name="Miller W.G."/>
            <person name="Yee E."/>
            <person name="Huynh S."/>
            <person name="Parker C.T."/>
        </authorList>
    </citation>
    <scope>NUCLEOTIDE SEQUENCE [LARGE SCALE GENOMIC DNA]</scope>
    <source>
        <strain evidence="6 9">JCM 15502</strain>
    </source>
</reference>
<dbReference type="KEGG" id="amar:AMRN_2175"/>
<evidence type="ECO:0000313" key="8">
    <source>
        <dbReference type="Proteomes" id="UP000224740"/>
    </source>
</evidence>
<feature type="domain" description="4Fe-4S ferredoxin-type" evidence="5">
    <location>
        <begin position="80"/>
        <end position="113"/>
    </location>
</feature>
<dbReference type="InterPro" id="IPR017900">
    <property type="entry name" value="4Fe4S_Fe_S_CS"/>
</dbReference>
<accession>A0A347TMQ9</accession>
<reference evidence="7" key="2">
    <citation type="submission" date="2017-09" db="EMBL/GenBank/DDBJ databases">
        <authorList>
            <person name="Perez-Cataluna A."/>
            <person name="Figueras M.J."/>
            <person name="Salas-Masso N."/>
        </authorList>
    </citation>
    <scope>NUCLEOTIDE SEQUENCE</scope>
    <source>
        <strain evidence="7">CECT 7727</strain>
    </source>
</reference>
<keyword evidence="6" id="KW-0560">Oxidoreductase</keyword>
<dbReference type="EMBL" id="NXAO01000028">
    <property type="protein sequence ID" value="PHO15408.1"/>
    <property type="molecule type" value="Genomic_DNA"/>
</dbReference>
<feature type="domain" description="4Fe-4S ferredoxin-type" evidence="5">
    <location>
        <begin position="43"/>
        <end position="73"/>
    </location>
</feature>
<evidence type="ECO:0000259" key="5">
    <source>
        <dbReference type="PROSITE" id="PS51379"/>
    </source>
</evidence>
<dbReference type="SUPFAM" id="SSF54862">
    <property type="entry name" value="4Fe-4S ferredoxins"/>
    <property type="match status" value="1"/>
</dbReference>
<feature type="transmembrane region" description="Helical" evidence="4">
    <location>
        <begin position="7"/>
        <end position="28"/>
    </location>
</feature>
<sequence length="237" mass="26448">MKNRRDFVKYGVGTVFFSSFFITGTYILPKLEAGKLFLRPPGAINEKDFLSTCIKCGQCVQVCPYHSLSLLDINNGNSNGTPHINARERGCYLCDLLPCVLACPSGSLNHDITKAEEVEMGMAILKNPNKCFALLNKKIQKTDISRILSHSNKNEREAKVLEKLKTYVGKVCTICADMCPYPEKEKAIQMKQNNEGKWFPKVMNECVGCGVCEELCPTSEESAIVIVPRATYEEIYG</sequence>
<dbReference type="Proteomes" id="UP000264693">
    <property type="component" value="Chromosome"/>
</dbReference>
<dbReference type="InterPro" id="IPR052977">
    <property type="entry name" value="Polyferredoxin-like_ET"/>
</dbReference>
<keyword evidence="3" id="KW-0411">Iron-sulfur</keyword>
<dbReference type="Gene3D" id="3.30.70.20">
    <property type="match status" value="2"/>
</dbReference>
<evidence type="ECO:0000256" key="3">
    <source>
        <dbReference type="ARBA" id="ARBA00023014"/>
    </source>
</evidence>
<organism evidence="6 9">
    <name type="scientific">Malaciobacter marinus</name>
    <dbReference type="NCBI Taxonomy" id="505249"/>
    <lineage>
        <taxon>Bacteria</taxon>
        <taxon>Pseudomonadati</taxon>
        <taxon>Campylobacterota</taxon>
        <taxon>Epsilonproteobacteria</taxon>
        <taxon>Campylobacterales</taxon>
        <taxon>Arcobacteraceae</taxon>
        <taxon>Malaciobacter</taxon>
    </lineage>
</organism>
<keyword evidence="4" id="KW-0472">Membrane</keyword>